<evidence type="ECO:0000313" key="1">
    <source>
        <dbReference type="Proteomes" id="UP000694844"/>
    </source>
</evidence>
<reference evidence="2" key="1">
    <citation type="submission" date="2025-08" db="UniProtKB">
        <authorList>
            <consortium name="RefSeq"/>
        </authorList>
    </citation>
    <scope>IDENTIFICATION</scope>
    <source>
        <tissue evidence="2">Whole sample</tissue>
    </source>
</reference>
<evidence type="ECO:0000313" key="2">
    <source>
        <dbReference type="RefSeq" id="XP_022288130.1"/>
    </source>
</evidence>
<name>A0A8B8AAC6_CRAVI</name>
<dbReference type="AlphaFoldDB" id="A0A8B8AAC6"/>
<dbReference type="KEGG" id="cvn:111100483"/>
<dbReference type="RefSeq" id="XP_022288130.1">
    <property type="nucleotide sequence ID" value="XM_022432422.1"/>
</dbReference>
<accession>A0A8B8AAC6</accession>
<keyword evidence="1" id="KW-1185">Reference proteome</keyword>
<proteinExistence type="predicted"/>
<gene>
    <name evidence="2" type="primary">LOC111100483</name>
</gene>
<dbReference type="GeneID" id="111100483"/>
<protein>
    <submittedName>
        <fullName evidence="2">Uncharacterized protein LOC111100483 isoform X1</fullName>
    </submittedName>
</protein>
<dbReference type="Proteomes" id="UP000694844">
    <property type="component" value="Chromosome 6"/>
</dbReference>
<dbReference type="OrthoDB" id="6047915at2759"/>
<organism evidence="1 2">
    <name type="scientific">Crassostrea virginica</name>
    <name type="common">Eastern oyster</name>
    <dbReference type="NCBI Taxonomy" id="6565"/>
    <lineage>
        <taxon>Eukaryota</taxon>
        <taxon>Metazoa</taxon>
        <taxon>Spiralia</taxon>
        <taxon>Lophotrochozoa</taxon>
        <taxon>Mollusca</taxon>
        <taxon>Bivalvia</taxon>
        <taxon>Autobranchia</taxon>
        <taxon>Pteriomorphia</taxon>
        <taxon>Ostreida</taxon>
        <taxon>Ostreoidea</taxon>
        <taxon>Ostreidae</taxon>
        <taxon>Crassostrea</taxon>
    </lineage>
</organism>
<sequence>MAGRTYFKVKSCCESNPSLSKNFFLSGKADQSIGDALYPHLSQYNVAVSEIRTSNSEAGKPSTITQPDTPISVLESFGVRFIFVDIKQNDSDKRGVAEDMGKGSAKPNVFDVLMNVQRSYDKLPPSRKENNAKDKMYNAVLNLLKKKGVGFTSMQVESSGVYITKTLTDVLWYLDPHIDKFNARCIYLGDDVIEFRGYNDWRHQKRKEPTVASSDLNDKVSELLTMIGHPFFLSKESKKLLDMCNTLVCGMKKYLDFLSEQKERTAFNHQKPETVRGLNDKWSLRKLDISHGVNKNCLKLHESLAQLEPFDPLFLYDIQPEDKFEKRKWMDNLTLPYPVKLYTHRFGNYLGNFHFVWKVEDDDATGDLEAISSIKEHLPIYATRAMRNEFINRYSKTGTKPAILRDMYRFLTRDASASVSSDERAVDDRVLEFLLQSDAPEMFYDLRKNNGRPKDTKLDPFWNALDSYLEEVSVVQERRHSDKMYMPLAISCQDLIEIIAARLPAGSNLPTRSWLCLNFWPSNAFVRSAVCYTGRFKVKYAVQQRLTRAKHPDSSYAFNLFSMMKELAVKLGKDCALICLDDKSIVPIGEPGSPTSTGVRAHNKSLIPEGAKLSALDHDFHIHGAVPSVLLDVELPECKDDSFYNGVLHVTVKDKVFTPSSPIRHASESVSILRNTRSSDGLSLDCPILFVYTDGGPDHRTTFWSVKIAYIAVFIALDLDLLIAARTAPFHSYSNPAERCMSLLNLGLQNISLQRNAMDGNMEYMVKSASTLKKLRDLSERQPNVKTALEGSLEPTLSLLKHRFSKLKLHDRRVVVHDAATLEEIQNISDLLDLFKDTEDSSSVIETKEKNAPEKLKAFIDTHCRARQYSFQIKKCNAADCWYCTLNPKRLPENLPLHWLPDPTKGPDDTFQSLEALLGTETTDRDCPGLNAKGTATENDKKHKGVLVAGKVRSFIMCCLCGKRRVVYCKERLSRQQITDIEEVQDSLFYTCGSTLFPTGHRYHETIVVKEGLECIAEMETTYYAGITTKFQPVCFFCGDTEVDSTSQTVQDLRKNYSIVRPICRQCMSKGIQPKVRNALKLNKK</sequence>